<evidence type="ECO:0000256" key="5">
    <source>
        <dbReference type="ARBA" id="ARBA00022723"/>
    </source>
</evidence>
<dbReference type="AlphaFoldDB" id="B0ZBJ3"/>
<dbReference type="PANTHER" id="PTHR24282:SF100">
    <property type="entry name" value="OS06G0191800 PROTEIN"/>
    <property type="match status" value="1"/>
</dbReference>
<evidence type="ECO:0000256" key="6">
    <source>
        <dbReference type="ARBA" id="ARBA00022989"/>
    </source>
</evidence>
<dbReference type="GO" id="GO:0016020">
    <property type="term" value="C:membrane"/>
    <property type="evidence" value="ECO:0007669"/>
    <property type="project" value="UniProtKB-SubCell"/>
</dbReference>
<evidence type="ECO:0000256" key="11">
    <source>
        <dbReference type="SAM" id="MobiDB-lite"/>
    </source>
</evidence>
<keyword evidence="3" id="KW-0349">Heme</keyword>
<keyword evidence="6" id="KW-1133">Transmembrane helix</keyword>
<evidence type="ECO:0000256" key="4">
    <source>
        <dbReference type="ARBA" id="ARBA00022692"/>
    </source>
</evidence>
<dbReference type="InterPro" id="IPR036396">
    <property type="entry name" value="Cyt_P450_sf"/>
</dbReference>
<accession>B0ZBJ3</accession>
<evidence type="ECO:0000256" key="2">
    <source>
        <dbReference type="ARBA" id="ARBA00010617"/>
    </source>
</evidence>
<evidence type="ECO:0000256" key="9">
    <source>
        <dbReference type="ARBA" id="ARBA00023033"/>
    </source>
</evidence>
<evidence type="ECO:0000256" key="1">
    <source>
        <dbReference type="ARBA" id="ARBA00004370"/>
    </source>
</evidence>
<proteinExistence type="inferred from homology"/>
<evidence type="ECO:0000256" key="8">
    <source>
        <dbReference type="ARBA" id="ARBA00023004"/>
    </source>
</evidence>
<comment type="similarity">
    <text evidence="2">Belongs to the cytochrome P450 family.</text>
</comment>
<dbReference type="InterPro" id="IPR001128">
    <property type="entry name" value="Cyt_P450"/>
</dbReference>
<evidence type="ECO:0000256" key="10">
    <source>
        <dbReference type="ARBA" id="ARBA00023136"/>
    </source>
</evidence>
<evidence type="ECO:0000313" key="12">
    <source>
        <dbReference type="EMBL" id="ACA21847.2"/>
    </source>
</evidence>
<evidence type="ECO:0000256" key="3">
    <source>
        <dbReference type="ARBA" id="ARBA00022617"/>
    </source>
</evidence>
<organism evidence="12">
    <name type="scientific">Zea mays</name>
    <name type="common">Maize</name>
    <dbReference type="NCBI Taxonomy" id="4577"/>
    <lineage>
        <taxon>Eukaryota</taxon>
        <taxon>Viridiplantae</taxon>
        <taxon>Streptophyta</taxon>
        <taxon>Embryophyta</taxon>
        <taxon>Tracheophyta</taxon>
        <taxon>Spermatophyta</taxon>
        <taxon>Magnoliopsida</taxon>
        <taxon>Liliopsida</taxon>
        <taxon>Poales</taxon>
        <taxon>Poaceae</taxon>
        <taxon>PACMAD clade</taxon>
        <taxon>Panicoideae</taxon>
        <taxon>Andropogonodae</taxon>
        <taxon>Andropogoneae</taxon>
        <taxon>Tripsacinae</taxon>
        <taxon>Zea</taxon>
    </lineage>
</organism>
<dbReference type="GO" id="GO:0004497">
    <property type="term" value="F:monooxygenase activity"/>
    <property type="evidence" value="ECO:0007669"/>
    <property type="project" value="UniProtKB-KW"/>
</dbReference>
<reference evidence="12" key="1">
    <citation type="journal article" date="2008" name="Plant Cell">
        <title>Maize genome structure variation: interplay between retrotransposon polymorphisms and genic recombination.</title>
        <authorList>
            <person name="Dooner H.K."/>
            <person name="He L."/>
        </authorList>
    </citation>
    <scope>NUCLEOTIDE SEQUENCE</scope>
</reference>
<dbReference type="PANTHER" id="PTHR24282">
    <property type="entry name" value="CYTOCHROME P450 FAMILY MEMBER"/>
    <property type="match status" value="1"/>
</dbReference>
<dbReference type="GO" id="GO:0005506">
    <property type="term" value="F:iron ion binding"/>
    <property type="evidence" value="ECO:0007669"/>
    <property type="project" value="InterPro"/>
</dbReference>
<dbReference type="InterPro" id="IPR002401">
    <property type="entry name" value="Cyt_P450_E_grp-I"/>
</dbReference>
<dbReference type="InterPro" id="IPR050665">
    <property type="entry name" value="Cytochrome_P450_Monooxygen"/>
</dbReference>
<dbReference type="SUPFAM" id="SSF48264">
    <property type="entry name" value="Cytochrome P450"/>
    <property type="match status" value="1"/>
</dbReference>
<dbReference type="Gene3D" id="1.10.630.10">
    <property type="entry name" value="Cytochrome P450"/>
    <property type="match status" value="1"/>
</dbReference>
<dbReference type="EMBL" id="EU338354">
    <property type="protein sequence ID" value="ACA21847.2"/>
    <property type="molecule type" value="Genomic_DNA"/>
</dbReference>
<evidence type="ECO:0000256" key="7">
    <source>
        <dbReference type="ARBA" id="ARBA00023002"/>
    </source>
</evidence>
<keyword evidence="9" id="KW-0503">Monooxygenase</keyword>
<sequence length="551" mass="59398">MGTGGVALVAAALAVVLVTRLWTALAHLVWRPYAVARAFARQGIRGPPYRVLVGNGKEVQAMRAATSGDTLDLASHDYIARVMPQYRAWVSLYGKVFLTWSGSTPALFVGSHDMVKRVLFDKAGLYGKTDPGPTILSLMGRGLVFTDGDDWSRHRRVVHPAFAMDKLKSMTGAMAACAAEVIRGWEARAAASGDRGEVTVEVGQQFTELTADVISHTAFGSSYRQGKEVFLAQRELQFIAFASINSGMRVPGTQYAPTKANVRRWQLERTVRGTLMAIIDERLAAAKEAKGYGSDLLGLMLEANAGDGGGKRQQQAMSMDEIIDECKTFFFAGHDTTSHLLTWAMFLLGTHPEWQQRLREEVVRECGGAEVPLSGDALNKLKLVSDHGAVRDAPAIRRGAADREADDGGRGPLRREGAQGHPPADPDRDAPPRRGGVGRGRRRVQPAPVPGRHGQGRHALERAAVLLPGPAVVHRAGLRDAGGQGHAGAHPAALRVPGGAGVRARAGRLPHAAAVERAPRRAQALGTSRPCHEFRLSYKFPTMFMSDMPSH</sequence>
<keyword evidence="5" id="KW-0479">Metal-binding</keyword>
<feature type="region of interest" description="Disordered" evidence="11">
    <location>
        <begin position="394"/>
        <end position="457"/>
    </location>
</feature>
<feature type="compositionally biased region" description="Basic and acidic residues" evidence="11">
    <location>
        <begin position="399"/>
        <end position="432"/>
    </location>
</feature>
<dbReference type="PRINTS" id="PR00463">
    <property type="entry name" value="EP450I"/>
</dbReference>
<dbReference type="GO" id="GO:0016705">
    <property type="term" value="F:oxidoreductase activity, acting on paired donors, with incorporation or reduction of molecular oxygen"/>
    <property type="evidence" value="ECO:0007669"/>
    <property type="project" value="InterPro"/>
</dbReference>
<dbReference type="GO" id="GO:0006629">
    <property type="term" value="P:lipid metabolic process"/>
    <property type="evidence" value="ECO:0007669"/>
    <property type="project" value="UniProtKB-ARBA"/>
</dbReference>
<keyword evidence="4" id="KW-0812">Transmembrane</keyword>
<keyword evidence="8" id="KW-0408">Iron</keyword>
<gene>
    <name evidence="12" type="primary">cytP450</name>
</gene>
<protein>
    <submittedName>
        <fullName evidence="12">Cytochrome P450</fullName>
    </submittedName>
</protein>
<dbReference type="GO" id="GO:0020037">
    <property type="term" value="F:heme binding"/>
    <property type="evidence" value="ECO:0007669"/>
    <property type="project" value="InterPro"/>
</dbReference>
<name>B0ZBJ3_MAIZE</name>
<keyword evidence="10" id="KW-0472">Membrane</keyword>
<keyword evidence="7" id="KW-0560">Oxidoreductase</keyword>
<comment type="subcellular location">
    <subcellularLocation>
        <location evidence="1">Membrane</location>
    </subcellularLocation>
</comment>
<dbReference type="Pfam" id="PF00067">
    <property type="entry name" value="p450"/>
    <property type="match status" value="1"/>
</dbReference>
<dbReference type="ExpressionAtlas" id="B0ZBJ3">
    <property type="expression patterns" value="baseline"/>
</dbReference>